<evidence type="ECO:0000256" key="1">
    <source>
        <dbReference type="SAM" id="Phobius"/>
    </source>
</evidence>
<dbReference type="EMBL" id="FNOI01000001">
    <property type="protein sequence ID" value="SDW28221.1"/>
    <property type="molecule type" value="Genomic_DNA"/>
</dbReference>
<evidence type="ECO:0008006" key="4">
    <source>
        <dbReference type="Google" id="ProtNLM"/>
    </source>
</evidence>
<dbReference type="Pfam" id="PF09838">
    <property type="entry name" value="DUF2065"/>
    <property type="match status" value="1"/>
</dbReference>
<keyword evidence="1" id="KW-0812">Transmembrane</keyword>
<name>A0A1H2S971_9RHOB</name>
<dbReference type="STRING" id="670155.SAMN04488001_0739"/>
<sequence length="67" mass="6901">MLMHIALAAGLVLVVEGLVLALAPSRMEDIVKALADIPPDTRRMLGLGALALGVVLVWLAKGAFAAP</sequence>
<dbReference type="PANTHER" id="PTHR38602:SF1">
    <property type="entry name" value="INNER MEMBRANE PROTEIN"/>
    <property type="match status" value="1"/>
</dbReference>
<proteinExistence type="predicted"/>
<feature type="transmembrane region" description="Helical" evidence="1">
    <location>
        <begin position="45"/>
        <end position="64"/>
    </location>
</feature>
<dbReference type="AlphaFoldDB" id="A0A1H2S971"/>
<gene>
    <name evidence="2" type="ORF">SAMN04488001_0739</name>
</gene>
<evidence type="ECO:0000313" key="3">
    <source>
        <dbReference type="Proteomes" id="UP000199441"/>
    </source>
</evidence>
<keyword evidence="3" id="KW-1185">Reference proteome</keyword>
<evidence type="ECO:0000313" key="2">
    <source>
        <dbReference type="EMBL" id="SDW28221.1"/>
    </source>
</evidence>
<reference evidence="3" key="1">
    <citation type="submission" date="2016-10" db="EMBL/GenBank/DDBJ databases">
        <authorList>
            <person name="Varghese N."/>
            <person name="Submissions S."/>
        </authorList>
    </citation>
    <scope>NUCLEOTIDE SEQUENCE [LARGE SCALE GENOMIC DNA]</scope>
    <source>
        <strain evidence="3">DSM 26922</strain>
    </source>
</reference>
<dbReference type="InterPro" id="IPR019201">
    <property type="entry name" value="DUF2065"/>
</dbReference>
<keyword evidence="1" id="KW-1133">Transmembrane helix</keyword>
<organism evidence="2 3">
    <name type="scientific">Litoreibacter albidus</name>
    <dbReference type="NCBI Taxonomy" id="670155"/>
    <lineage>
        <taxon>Bacteria</taxon>
        <taxon>Pseudomonadati</taxon>
        <taxon>Pseudomonadota</taxon>
        <taxon>Alphaproteobacteria</taxon>
        <taxon>Rhodobacterales</taxon>
        <taxon>Roseobacteraceae</taxon>
        <taxon>Litoreibacter</taxon>
    </lineage>
</organism>
<keyword evidence="1" id="KW-0472">Membrane</keyword>
<dbReference type="Proteomes" id="UP000199441">
    <property type="component" value="Unassembled WGS sequence"/>
</dbReference>
<dbReference type="RefSeq" id="WP_394196407.1">
    <property type="nucleotide sequence ID" value="NZ_FNOI01000001.1"/>
</dbReference>
<dbReference type="PANTHER" id="PTHR38602">
    <property type="entry name" value="INNER MEMBRANE PROTEIN-RELATED"/>
    <property type="match status" value="1"/>
</dbReference>
<accession>A0A1H2S971</accession>
<protein>
    <recommendedName>
        <fullName evidence="4">DUF2065 domain-containing protein</fullName>
    </recommendedName>
</protein>